<dbReference type="EMBL" id="CAJJDN010000117">
    <property type="protein sequence ID" value="CAD8118556.1"/>
    <property type="molecule type" value="Genomic_DNA"/>
</dbReference>
<evidence type="ECO:0000313" key="2">
    <source>
        <dbReference type="Proteomes" id="UP000692954"/>
    </source>
</evidence>
<evidence type="ECO:0000313" key="1">
    <source>
        <dbReference type="EMBL" id="CAD8118556.1"/>
    </source>
</evidence>
<dbReference type="PANTHER" id="PTHR33706:SF1">
    <property type="entry name" value="TPR REPEAT PROTEIN"/>
    <property type="match status" value="1"/>
</dbReference>
<protein>
    <submittedName>
        <fullName evidence="1">Uncharacterized protein</fullName>
    </submittedName>
</protein>
<keyword evidence="2" id="KW-1185">Reference proteome</keyword>
<reference evidence="1" key="1">
    <citation type="submission" date="2021-01" db="EMBL/GenBank/DDBJ databases">
        <authorList>
            <consortium name="Genoscope - CEA"/>
            <person name="William W."/>
        </authorList>
    </citation>
    <scope>NUCLEOTIDE SEQUENCE</scope>
</reference>
<gene>
    <name evidence="1" type="ORF">PSON_ATCC_30995.1.T1170193</name>
</gene>
<dbReference type="PANTHER" id="PTHR33706">
    <property type="entry name" value="MORN VARIANT REPEAT PROTEIN"/>
    <property type="match status" value="1"/>
</dbReference>
<dbReference type="AlphaFoldDB" id="A0A8S1QS28"/>
<comment type="caution">
    <text evidence="1">The sequence shown here is derived from an EMBL/GenBank/DDBJ whole genome shotgun (WGS) entry which is preliminary data.</text>
</comment>
<dbReference type="OrthoDB" id="312076at2759"/>
<proteinExistence type="predicted"/>
<dbReference type="Proteomes" id="UP000692954">
    <property type="component" value="Unassembled WGS sequence"/>
</dbReference>
<organism evidence="1 2">
    <name type="scientific">Paramecium sonneborni</name>
    <dbReference type="NCBI Taxonomy" id="65129"/>
    <lineage>
        <taxon>Eukaryota</taxon>
        <taxon>Sar</taxon>
        <taxon>Alveolata</taxon>
        <taxon>Ciliophora</taxon>
        <taxon>Intramacronucleata</taxon>
        <taxon>Oligohymenophorea</taxon>
        <taxon>Peniculida</taxon>
        <taxon>Parameciidae</taxon>
        <taxon>Paramecium</taxon>
    </lineage>
</organism>
<name>A0A8S1QS28_9CILI</name>
<accession>A0A8S1QS28</accession>
<sequence length="197" mass="23193">MKKKNTNQCKQKNSCVCFSGGGFYDQQGNQKKIGKWLELDEWFKYERQLIYQGEYNMNGAKIGRWDIQYVLNYSMEYRQVGGGSYDQEGNEKKIGKWTELDKYFDSNQSYYNGEYNTNGTKAGRWNIIYRKLDLEYIQIGGGSFDQEGTKFGKWIEITKSYEVTQNGEYNKNGVKVGTWIEMSINDNKKLREIQYDN</sequence>